<dbReference type="OrthoDB" id="9815709at2"/>
<feature type="domain" description="Prokaryotic-type class I peptide chain release factors" evidence="2">
    <location>
        <begin position="25"/>
        <end position="41"/>
    </location>
</feature>
<dbReference type="RefSeq" id="WP_012501175.1">
    <property type="nucleotide sequence ID" value="NC_011026.1"/>
</dbReference>
<dbReference type="Gene3D" id="3.30.160.20">
    <property type="match status" value="1"/>
</dbReference>
<dbReference type="GO" id="GO:0003747">
    <property type="term" value="F:translation release factor activity"/>
    <property type="evidence" value="ECO:0007669"/>
    <property type="project" value="InterPro"/>
</dbReference>
<sequence length="144" mass="16413">MSENVLLINPKLSIPVSEIEYRFARSSGKGGQNVNKVETKVELYFDIANSLSLSDMMKRLLLHKLKGRISSEGVLRLSCSASRSQIKNREEATQRFRKLLQTALAPEKKRLKTKPSLVAKEKRLLLKKSRSQVKSARRKPFSDE</sequence>
<protein>
    <submittedName>
        <fullName evidence="3">Class I peptide chain release factor</fullName>
    </submittedName>
</protein>
<evidence type="ECO:0000313" key="3">
    <source>
        <dbReference type="EMBL" id="ACF15093.1"/>
    </source>
</evidence>
<dbReference type="AlphaFoldDB" id="B3QYC7"/>
<feature type="compositionally biased region" description="Basic residues" evidence="1">
    <location>
        <begin position="125"/>
        <end position="144"/>
    </location>
</feature>
<accession>B3QYC7</accession>
<name>B3QYC7_CHLT3</name>
<keyword evidence="4" id="KW-1185">Reference proteome</keyword>
<dbReference type="EMBL" id="CP001100">
    <property type="protein sequence ID" value="ACF15093.1"/>
    <property type="molecule type" value="Genomic_DNA"/>
</dbReference>
<feature type="region of interest" description="Disordered" evidence="1">
    <location>
        <begin position="111"/>
        <end position="144"/>
    </location>
</feature>
<dbReference type="STRING" id="517418.Ctha_2644"/>
<dbReference type="InterPro" id="IPR000352">
    <property type="entry name" value="Pep_chain_release_fac_I"/>
</dbReference>
<dbReference type="PANTHER" id="PTHR47814:SF1">
    <property type="entry name" value="PEPTIDYL-TRNA HYDROLASE ARFB"/>
    <property type="match status" value="1"/>
</dbReference>
<proteinExistence type="predicted"/>
<dbReference type="Proteomes" id="UP000001208">
    <property type="component" value="Chromosome"/>
</dbReference>
<evidence type="ECO:0000259" key="2">
    <source>
        <dbReference type="PROSITE" id="PS00745"/>
    </source>
</evidence>
<gene>
    <name evidence="3" type="ordered locus">Ctha_2644</name>
</gene>
<evidence type="ECO:0000313" key="4">
    <source>
        <dbReference type="Proteomes" id="UP000001208"/>
    </source>
</evidence>
<dbReference type="HOGENOM" id="CLU_089470_3_2_10"/>
<dbReference type="GO" id="GO:0004045">
    <property type="term" value="F:peptidyl-tRNA hydrolase activity"/>
    <property type="evidence" value="ECO:0007669"/>
    <property type="project" value="TreeGrafter"/>
</dbReference>
<dbReference type="PROSITE" id="PS00745">
    <property type="entry name" value="RF_PROK_I"/>
    <property type="match status" value="1"/>
</dbReference>
<evidence type="ECO:0000256" key="1">
    <source>
        <dbReference type="SAM" id="MobiDB-lite"/>
    </source>
</evidence>
<dbReference type="GO" id="GO:0072344">
    <property type="term" value="P:rescue of stalled ribosome"/>
    <property type="evidence" value="ECO:0007669"/>
    <property type="project" value="TreeGrafter"/>
</dbReference>
<dbReference type="PANTHER" id="PTHR47814">
    <property type="entry name" value="PEPTIDYL-TRNA HYDROLASE ARFB"/>
    <property type="match status" value="1"/>
</dbReference>
<reference evidence="3 4" key="1">
    <citation type="submission" date="2008-06" db="EMBL/GenBank/DDBJ databases">
        <title>Complete sequence of Chloroherpeton thalassium ATCC 35110.</title>
        <authorList>
            <consortium name="US DOE Joint Genome Institute"/>
            <person name="Lucas S."/>
            <person name="Copeland A."/>
            <person name="Lapidus A."/>
            <person name="Glavina del Rio T."/>
            <person name="Dalin E."/>
            <person name="Tice H."/>
            <person name="Bruce D."/>
            <person name="Goodwin L."/>
            <person name="Pitluck S."/>
            <person name="Schmutz J."/>
            <person name="Larimer F."/>
            <person name="Land M."/>
            <person name="Hauser L."/>
            <person name="Kyrpides N."/>
            <person name="Mikhailova N."/>
            <person name="Liu Z."/>
            <person name="Li T."/>
            <person name="Zhao F."/>
            <person name="Overmann J."/>
            <person name="Bryant D.A."/>
            <person name="Richardson P."/>
        </authorList>
    </citation>
    <scope>NUCLEOTIDE SEQUENCE [LARGE SCALE GENOMIC DNA]</scope>
    <source>
        <strain evidence="4">ATCC 35110 / GB-78</strain>
    </source>
</reference>
<dbReference type="NCBIfam" id="NF006718">
    <property type="entry name" value="PRK09256.1"/>
    <property type="match status" value="1"/>
</dbReference>
<dbReference type="GO" id="GO:0043022">
    <property type="term" value="F:ribosome binding"/>
    <property type="evidence" value="ECO:0007669"/>
    <property type="project" value="TreeGrafter"/>
</dbReference>
<organism evidence="3 4">
    <name type="scientific">Chloroherpeton thalassium (strain ATCC 35110 / GB-78)</name>
    <dbReference type="NCBI Taxonomy" id="517418"/>
    <lineage>
        <taxon>Bacteria</taxon>
        <taxon>Pseudomonadati</taxon>
        <taxon>Chlorobiota</taxon>
        <taxon>Chlorobiia</taxon>
        <taxon>Chlorobiales</taxon>
        <taxon>Chloroherpetonaceae</taxon>
        <taxon>Chloroherpeton</taxon>
    </lineage>
</organism>
<dbReference type="KEGG" id="cts:Ctha_2644"/>
<dbReference type="Pfam" id="PF00472">
    <property type="entry name" value="RF-1"/>
    <property type="match status" value="1"/>
</dbReference>
<dbReference type="eggNOG" id="COG0216">
    <property type="taxonomic scope" value="Bacteria"/>
</dbReference>
<dbReference type="SUPFAM" id="SSF110916">
    <property type="entry name" value="Peptidyl-tRNA hydrolase domain-like"/>
    <property type="match status" value="1"/>
</dbReference>